<keyword evidence="2" id="KW-1185">Reference proteome</keyword>
<name>A0ABU1TM35_9FLAO</name>
<proteinExistence type="predicted"/>
<protein>
    <submittedName>
        <fullName evidence="1">Uncharacterized protein</fullName>
    </submittedName>
</protein>
<organism evidence="1 2">
    <name type="scientific">Flavobacterium arsenatis</name>
    <dbReference type="NCBI Taxonomy" id="1484332"/>
    <lineage>
        <taxon>Bacteria</taxon>
        <taxon>Pseudomonadati</taxon>
        <taxon>Bacteroidota</taxon>
        <taxon>Flavobacteriia</taxon>
        <taxon>Flavobacteriales</taxon>
        <taxon>Flavobacteriaceae</taxon>
        <taxon>Flavobacterium</taxon>
    </lineage>
</organism>
<dbReference type="RefSeq" id="WP_310024817.1">
    <property type="nucleotide sequence ID" value="NZ_JAVDVI010000003.1"/>
</dbReference>
<reference evidence="1 2" key="1">
    <citation type="submission" date="2023-07" db="EMBL/GenBank/DDBJ databases">
        <title>Sorghum-associated microbial communities from plants grown in Nebraska, USA.</title>
        <authorList>
            <person name="Schachtman D."/>
        </authorList>
    </citation>
    <scope>NUCLEOTIDE SEQUENCE [LARGE SCALE GENOMIC DNA]</scope>
    <source>
        <strain evidence="1 2">3773</strain>
    </source>
</reference>
<dbReference type="EMBL" id="JAVDVI010000003">
    <property type="protein sequence ID" value="MDR6966926.1"/>
    <property type="molecule type" value="Genomic_DNA"/>
</dbReference>
<comment type="caution">
    <text evidence="1">The sequence shown here is derived from an EMBL/GenBank/DDBJ whole genome shotgun (WGS) entry which is preliminary data.</text>
</comment>
<evidence type="ECO:0000313" key="2">
    <source>
        <dbReference type="Proteomes" id="UP001255185"/>
    </source>
</evidence>
<dbReference type="Proteomes" id="UP001255185">
    <property type="component" value="Unassembled WGS sequence"/>
</dbReference>
<gene>
    <name evidence="1" type="ORF">J2X31_000926</name>
</gene>
<accession>A0ABU1TM35</accession>
<evidence type="ECO:0000313" key="1">
    <source>
        <dbReference type="EMBL" id="MDR6966926.1"/>
    </source>
</evidence>
<sequence>MKTYISDVIPKIQKFSQKLDNLTLLTNQHWVLIGEINNSKVVYIFRSNNDLLISQFGKVEKARWEYLGNNTLLIDRKNDSYLFKHGFFDQNVLALKIDGLEEYAFLVNETKYDGEINSMEKVIDFLSINYIKAKSVGVEDGKGISKEIKLVFYDTEKGPIGIPPCISYYGQPVYLRGNPAPDGKYKLSWLCNIHVQNGFIVKESSF</sequence>